<keyword evidence="1" id="KW-0378">Hydrolase</keyword>
<gene>
    <name evidence="5" type="ORF">MNBD_ALPHA08-2094</name>
</gene>
<accession>A0A3B0SI12</accession>
<reference evidence="5" key="1">
    <citation type="submission" date="2018-06" db="EMBL/GenBank/DDBJ databases">
        <authorList>
            <person name="Zhirakovskaya E."/>
        </authorList>
    </citation>
    <scope>NUCLEOTIDE SEQUENCE</scope>
</reference>
<dbReference type="PANTHER" id="PTHR14226">
    <property type="entry name" value="NEUROPATHY TARGET ESTERASE/SWISS CHEESE D.MELANOGASTER"/>
    <property type="match status" value="1"/>
</dbReference>
<sequence length="382" mass="42641">MAYLDKNMVRNVVLILMGLLLAACTSTRPLERADLRALTPVHAVTLFDENNQPVSVEGDSQVDSENLDILAISGGGSNGSYGAGVMYGWTKSGTRPNFDIVTGVSTGALIAVLAFAGPEYDEKLRELYTETTNKKIYREKGFVAGLFSDSYYDYTPFKKQIQRVVTAELLEKIAVEYRKGRRLYIATTNIDAGKLVVWDLGKLAASDRRNKVLRSQKIIRASATVPGFFKPVYIKPRNGIEIRQAHVDGSVKAPVLIRNFMFQRPAKKKNLYVLINSQMKLADASKPVEPDLASISAKTISELLRGLMYKTVYQGYVTARNAKSTFRLTHIPDNADSIEFGLDFDQAKMRALFQRGVENGLNINQWLKEPPRLESFERVAVK</sequence>
<dbReference type="Gene3D" id="3.40.1090.10">
    <property type="entry name" value="Cytosolic phospholipase A2 catalytic domain"/>
    <property type="match status" value="1"/>
</dbReference>
<dbReference type="AlphaFoldDB" id="A0A3B0SI12"/>
<dbReference type="InterPro" id="IPR050301">
    <property type="entry name" value="NTE"/>
</dbReference>
<keyword evidence="3" id="KW-0443">Lipid metabolism</keyword>
<feature type="domain" description="PNPLA" evidence="4">
    <location>
        <begin position="70"/>
        <end position="261"/>
    </location>
</feature>
<dbReference type="GO" id="GO:0016042">
    <property type="term" value="P:lipid catabolic process"/>
    <property type="evidence" value="ECO:0007669"/>
    <property type="project" value="UniProtKB-KW"/>
</dbReference>
<evidence type="ECO:0000256" key="1">
    <source>
        <dbReference type="ARBA" id="ARBA00022801"/>
    </source>
</evidence>
<dbReference type="GO" id="GO:0016787">
    <property type="term" value="F:hydrolase activity"/>
    <property type="evidence" value="ECO:0007669"/>
    <property type="project" value="UniProtKB-KW"/>
</dbReference>
<name>A0A3B0SI12_9ZZZZ</name>
<evidence type="ECO:0000256" key="2">
    <source>
        <dbReference type="ARBA" id="ARBA00022963"/>
    </source>
</evidence>
<protein>
    <recommendedName>
        <fullName evidence="4">PNPLA domain-containing protein</fullName>
    </recommendedName>
</protein>
<dbReference type="PROSITE" id="PS51257">
    <property type="entry name" value="PROKAR_LIPOPROTEIN"/>
    <property type="match status" value="1"/>
</dbReference>
<dbReference type="Pfam" id="PF01734">
    <property type="entry name" value="Patatin"/>
    <property type="match status" value="1"/>
</dbReference>
<organism evidence="5">
    <name type="scientific">hydrothermal vent metagenome</name>
    <dbReference type="NCBI Taxonomy" id="652676"/>
    <lineage>
        <taxon>unclassified sequences</taxon>
        <taxon>metagenomes</taxon>
        <taxon>ecological metagenomes</taxon>
    </lineage>
</organism>
<dbReference type="InterPro" id="IPR016035">
    <property type="entry name" value="Acyl_Trfase/lysoPLipase"/>
</dbReference>
<dbReference type="EMBL" id="UOEC01000176">
    <property type="protein sequence ID" value="VAW00469.1"/>
    <property type="molecule type" value="Genomic_DNA"/>
</dbReference>
<evidence type="ECO:0000259" key="4">
    <source>
        <dbReference type="PROSITE" id="PS51635"/>
    </source>
</evidence>
<dbReference type="InterPro" id="IPR002641">
    <property type="entry name" value="PNPLA_dom"/>
</dbReference>
<proteinExistence type="predicted"/>
<evidence type="ECO:0000256" key="3">
    <source>
        <dbReference type="ARBA" id="ARBA00023098"/>
    </source>
</evidence>
<dbReference type="PROSITE" id="PS51635">
    <property type="entry name" value="PNPLA"/>
    <property type="match status" value="1"/>
</dbReference>
<dbReference type="SUPFAM" id="SSF52151">
    <property type="entry name" value="FabD/lysophospholipase-like"/>
    <property type="match status" value="1"/>
</dbReference>
<evidence type="ECO:0000313" key="5">
    <source>
        <dbReference type="EMBL" id="VAW00469.1"/>
    </source>
</evidence>
<dbReference type="PANTHER" id="PTHR14226:SF74">
    <property type="entry name" value="BLR4684 PROTEIN"/>
    <property type="match status" value="1"/>
</dbReference>
<keyword evidence="2" id="KW-0442">Lipid degradation</keyword>